<dbReference type="PANTHER" id="PTHR21600">
    <property type="entry name" value="MITOCHONDRIAL RNA PSEUDOURIDINE SYNTHASE"/>
    <property type="match status" value="1"/>
</dbReference>
<keyword evidence="4" id="KW-0698">rRNA processing</keyword>
<dbReference type="SUPFAM" id="SSF55174">
    <property type="entry name" value="Alpha-L RNA-binding motif"/>
    <property type="match status" value="1"/>
</dbReference>
<protein>
    <recommendedName>
        <fullName evidence="9">Pseudouridine synthase</fullName>
        <ecNumber evidence="9">5.4.99.-</ecNumber>
    </recommendedName>
</protein>
<evidence type="ECO:0000313" key="11">
    <source>
        <dbReference type="EMBL" id="MCY0965343.1"/>
    </source>
</evidence>
<evidence type="ECO:0000256" key="9">
    <source>
        <dbReference type="RuleBase" id="RU362028"/>
    </source>
</evidence>
<dbReference type="Pfam" id="PF00849">
    <property type="entry name" value="PseudoU_synth_2"/>
    <property type="match status" value="1"/>
</dbReference>
<comment type="catalytic activity">
    <reaction evidence="9">
        <text>a uridine in RNA = a pseudouridine in RNA</text>
        <dbReference type="Rhea" id="RHEA:48348"/>
        <dbReference type="Rhea" id="RHEA-COMP:12068"/>
        <dbReference type="Rhea" id="RHEA-COMP:12069"/>
        <dbReference type="ChEBI" id="CHEBI:65314"/>
        <dbReference type="ChEBI" id="CHEBI:65315"/>
    </reaction>
</comment>
<reference evidence="11" key="1">
    <citation type="submission" date="2022-11" db="EMBL/GenBank/DDBJ databases">
        <title>Parathalassolutuus dongxingensis gen. nov., sp. nov., a novel member of family Oceanospirillaceae isolated from a coastal shrimp pond in Guangxi, China.</title>
        <authorList>
            <person name="Chen H."/>
        </authorList>
    </citation>
    <scope>NUCLEOTIDE SEQUENCE</scope>
    <source>
        <strain evidence="11">G-43</strain>
    </source>
</reference>
<dbReference type="InterPro" id="IPR006145">
    <property type="entry name" value="PsdUridine_synth_RsuA/RluA"/>
</dbReference>
<dbReference type="InterPro" id="IPR050188">
    <property type="entry name" value="RluA_PseudoU_synthase"/>
</dbReference>
<evidence type="ECO:0000256" key="3">
    <source>
        <dbReference type="ARBA" id="ARBA00010876"/>
    </source>
</evidence>
<dbReference type="InterPro" id="IPR036986">
    <property type="entry name" value="S4_RNA-bd_sf"/>
</dbReference>
<dbReference type="InterPro" id="IPR020103">
    <property type="entry name" value="PsdUridine_synth_cat_dom_sf"/>
</dbReference>
<comment type="caution">
    <text evidence="11">The sequence shown here is derived from an EMBL/GenBank/DDBJ whole genome shotgun (WGS) entry which is preliminary data.</text>
</comment>
<evidence type="ECO:0000256" key="1">
    <source>
        <dbReference type="ARBA" id="ARBA00000381"/>
    </source>
</evidence>
<dbReference type="PROSITE" id="PS50889">
    <property type="entry name" value="S4"/>
    <property type="match status" value="1"/>
</dbReference>
<evidence type="ECO:0000256" key="8">
    <source>
        <dbReference type="PROSITE-ProRule" id="PRU00182"/>
    </source>
</evidence>
<dbReference type="Gene3D" id="3.10.290.10">
    <property type="entry name" value="RNA-binding S4 domain"/>
    <property type="match status" value="1"/>
</dbReference>
<dbReference type="CDD" id="cd00165">
    <property type="entry name" value="S4"/>
    <property type="match status" value="1"/>
</dbReference>
<evidence type="ECO:0000256" key="2">
    <source>
        <dbReference type="ARBA" id="ARBA00002876"/>
    </source>
</evidence>
<dbReference type="InterPro" id="IPR006224">
    <property type="entry name" value="PsdUridine_synth_RluA-like_CS"/>
</dbReference>
<proteinExistence type="inferred from homology"/>
<dbReference type="Gene3D" id="3.30.2350.10">
    <property type="entry name" value="Pseudouridine synthase"/>
    <property type="match status" value="1"/>
</dbReference>
<feature type="domain" description="RNA-binding S4" evidence="10">
    <location>
        <begin position="23"/>
        <end position="82"/>
    </location>
</feature>
<gene>
    <name evidence="11" type="ORF">OUO13_09105</name>
</gene>
<dbReference type="PANTHER" id="PTHR21600:SF92">
    <property type="entry name" value="RIBOSOMAL LARGE SUBUNIT PSEUDOURIDINE SYNTHASE C"/>
    <property type="match status" value="1"/>
</dbReference>
<organism evidence="11 12">
    <name type="scientific">Parathalassolituus penaei</name>
    <dbReference type="NCBI Taxonomy" id="2997323"/>
    <lineage>
        <taxon>Bacteria</taxon>
        <taxon>Pseudomonadati</taxon>
        <taxon>Pseudomonadota</taxon>
        <taxon>Gammaproteobacteria</taxon>
        <taxon>Oceanospirillales</taxon>
        <taxon>Oceanospirillaceae</taxon>
        <taxon>Parathalassolituus</taxon>
    </lineage>
</organism>
<dbReference type="SMART" id="SM00363">
    <property type="entry name" value="S4"/>
    <property type="match status" value="1"/>
</dbReference>
<feature type="active site" evidence="7">
    <location>
        <position position="146"/>
    </location>
</feature>
<dbReference type="InterPro" id="IPR006225">
    <property type="entry name" value="PsdUridine_synth_RluC/D"/>
</dbReference>
<dbReference type="GO" id="GO:0003723">
    <property type="term" value="F:RNA binding"/>
    <property type="evidence" value="ECO:0007669"/>
    <property type="project" value="UniProtKB-KW"/>
</dbReference>
<evidence type="ECO:0000259" key="10">
    <source>
        <dbReference type="SMART" id="SM00363"/>
    </source>
</evidence>
<evidence type="ECO:0000256" key="5">
    <source>
        <dbReference type="ARBA" id="ARBA00022884"/>
    </source>
</evidence>
<dbReference type="PROSITE" id="PS01129">
    <property type="entry name" value="PSI_RLU"/>
    <property type="match status" value="1"/>
</dbReference>
<dbReference type="AlphaFoldDB" id="A0A9X3ED05"/>
<dbReference type="GO" id="GO:0000455">
    <property type="term" value="P:enzyme-directed rRNA pseudouridine synthesis"/>
    <property type="evidence" value="ECO:0007669"/>
    <property type="project" value="TreeGrafter"/>
</dbReference>
<dbReference type="CDD" id="cd02869">
    <property type="entry name" value="PseudoU_synth_RluA_like"/>
    <property type="match status" value="1"/>
</dbReference>
<dbReference type="Pfam" id="PF01479">
    <property type="entry name" value="S4"/>
    <property type="match status" value="1"/>
</dbReference>
<comment type="catalytic activity">
    <reaction evidence="1">
        <text>uridine(955/2504/2580) in 23S rRNA = pseudouridine(955/2504/2580) in 23S rRNA</text>
        <dbReference type="Rhea" id="RHEA:42528"/>
        <dbReference type="Rhea" id="RHEA-COMP:10099"/>
        <dbReference type="Rhea" id="RHEA-COMP:10100"/>
        <dbReference type="ChEBI" id="CHEBI:65314"/>
        <dbReference type="ChEBI" id="CHEBI:65315"/>
        <dbReference type="EC" id="5.4.99.24"/>
    </reaction>
</comment>
<name>A0A9X3ED05_9GAMM</name>
<dbReference type="SUPFAM" id="SSF55120">
    <property type="entry name" value="Pseudouridine synthase"/>
    <property type="match status" value="1"/>
</dbReference>
<evidence type="ECO:0000256" key="7">
    <source>
        <dbReference type="PIRSR" id="PIRSR606225-1"/>
    </source>
</evidence>
<evidence type="ECO:0000256" key="6">
    <source>
        <dbReference type="ARBA" id="ARBA00023235"/>
    </source>
</evidence>
<keyword evidence="5 8" id="KW-0694">RNA-binding</keyword>
<evidence type="ECO:0000256" key="4">
    <source>
        <dbReference type="ARBA" id="ARBA00022552"/>
    </source>
</evidence>
<dbReference type="InterPro" id="IPR002942">
    <property type="entry name" value="S4_RNA-bd"/>
</dbReference>
<dbReference type="NCBIfam" id="TIGR00005">
    <property type="entry name" value="rluA_subfam"/>
    <property type="match status" value="1"/>
</dbReference>
<comment type="similarity">
    <text evidence="3 9">Belongs to the pseudouridine synthase RluA family.</text>
</comment>
<dbReference type="RefSeq" id="WP_283173557.1">
    <property type="nucleotide sequence ID" value="NZ_JAPNOA010000026.1"/>
</dbReference>
<dbReference type="Proteomes" id="UP001150830">
    <property type="component" value="Unassembled WGS sequence"/>
</dbReference>
<keyword evidence="12" id="KW-1185">Reference proteome</keyword>
<sequence>MANPEIDTAKVTFVEVTADNDGQRLDNFLLSVLKKVPKTLVYRIIRKGEVRVNKGRAKADTRVHDGDVVRIPPLRLAPEQAAAQASDDLLGLLARSIVYEDDALLAINKPHGLAVHGGSGVSLGLIEALRQMYPDHSFLELVHRLDRDTSGIILVAKKRSALVGLQKMLVNKSGIRKRYLALLHGRWPASINEVKAPLKKFERQSGERIMLVDDEGKASHTRFRLLSAGSHYSLVEAEPVTGRTHQIRVHSQFQGYAIAGDDKYRDKTQTQIDQVHGVKRLCLHALQLEFPHPITGKAMCLRAEPGDELAQLFQQEGCSYEL</sequence>
<dbReference type="EMBL" id="JAPNOA010000026">
    <property type="protein sequence ID" value="MCY0965343.1"/>
    <property type="molecule type" value="Genomic_DNA"/>
</dbReference>
<dbReference type="EC" id="5.4.99.-" evidence="9"/>
<evidence type="ECO:0000313" key="12">
    <source>
        <dbReference type="Proteomes" id="UP001150830"/>
    </source>
</evidence>
<comment type="function">
    <text evidence="2">Responsible for synthesis of pseudouridine from uracil at positions 955, 2504 and 2580 in 23S ribosomal RNA.</text>
</comment>
<keyword evidence="6 9" id="KW-0413">Isomerase</keyword>
<accession>A0A9X3ED05</accession>
<dbReference type="GO" id="GO:0160141">
    <property type="term" value="F:23S rRNA pseudouridine(955/2504/2580) synthase activity"/>
    <property type="evidence" value="ECO:0007669"/>
    <property type="project" value="UniProtKB-EC"/>
</dbReference>